<dbReference type="EMBL" id="FQUT01000004">
    <property type="protein sequence ID" value="SHF50571.1"/>
    <property type="molecule type" value="Genomic_DNA"/>
</dbReference>
<name>A0A1M5C789_9FLAO</name>
<proteinExistence type="predicted"/>
<gene>
    <name evidence="1" type="ORF">SAMN05443633_104430</name>
</gene>
<protein>
    <submittedName>
        <fullName evidence="1">Uncharacterized protein</fullName>
    </submittedName>
</protein>
<accession>A0A1M5C789</accession>
<evidence type="ECO:0000313" key="2">
    <source>
        <dbReference type="Proteomes" id="UP000184518"/>
    </source>
</evidence>
<dbReference type="AlphaFoldDB" id="A0A1M5C789"/>
<keyword evidence="2" id="KW-1185">Reference proteome</keyword>
<dbReference type="Proteomes" id="UP000184518">
    <property type="component" value="Unassembled WGS sequence"/>
</dbReference>
<evidence type="ECO:0000313" key="1">
    <source>
        <dbReference type="EMBL" id="SHF50571.1"/>
    </source>
</evidence>
<organism evidence="1 2">
    <name type="scientific">Chryseobacterium arachidis</name>
    <dbReference type="NCBI Taxonomy" id="1416778"/>
    <lineage>
        <taxon>Bacteria</taxon>
        <taxon>Pseudomonadati</taxon>
        <taxon>Bacteroidota</taxon>
        <taxon>Flavobacteriia</taxon>
        <taxon>Flavobacteriales</taxon>
        <taxon>Weeksellaceae</taxon>
        <taxon>Chryseobacterium group</taxon>
        <taxon>Chryseobacterium</taxon>
    </lineage>
</organism>
<dbReference type="STRING" id="1416778.SAMN05443633_104430"/>
<reference evidence="2" key="1">
    <citation type="submission" date="2016-11" db="EMBL/GenBank/DDBJ databases">
        <authorList>
            <person name="Varghese N."/>
            <person name="Submissions S."/>
        </authorList>
    </citation>
    <scope>NUCLEOTIDE SEQUENCE [LARGE SCALE GENOMIC DNA]</scope>
    <source>
        <strain evidence="2">DSM 27619</strain>
    </source>
</reference>
<sequence>MIYTGDTEKYNEIVNYRTLLEILLIRAIQDKINREKKFKGLR</sequence>